<name>A0ABQ3TVW1_STRHY</name>
<organism evidence="3 4">
    <name type="scientific">Streptomyces hygroscopicus</name>
    <dbReference type="NCBI Taxonomy" id="1912"/>
    <lineage>
        <taxon>Bacteria</taxon>
        <taxon>Bacillati</taxon>
        <taxon>Actinomycetota</taxon>
        <taxon>Actinomycetes</taxon>
        <taxon>Kitasatosporales</taxon>
        <taxon>Streptomycetaceae</taxon>
        <taxon>Streptomyces</taxon>
        <taxon>Streptomyces violaceusniger group</taxon>
    </lineage>
</organism>
<dbReference type="RefSeq" id="WP_236256596.1">
    <property type="nucleotide sequence ID" value="NZ_BNEK01000003.1"/>
</dbReference>
<feature type="compositionally biased region" description="Gly residues" evidence="1">
    <location>
        <begin position="86"/>
        <end position="122"/>
    </location>
</feature>
<feature type="transmembrane region" description="Helical" evidence="2">
    <location>
        <begin position="419"/>
        <end position="437"/>
    </location>
</feature>
<feature type="transmembrane region" description="Helical" evidence="2">
    <location>
        <begin position="337"/>
        <end position="366"/>
    </location>
</feature>
<keyword evidence="4" id="KW-1185">Reference proteome</keyword>
<accession>A0ABQ3TVW1</accession>
<keyword evidence="2" id="KW-0812">Transmembrane</keyword>
<evidence type="ECO:0000256" key="1">
    <source>
        <dbReference type="SAM" id="MobiDB-lite"/>
    </source>
</evidence>
<dbReference type="Proteomes" id="UP001054854">
    <property type="component" value="Unassembled WGS sequence"/>
</dbReference>
<feature type="compositionally biased region" description="Basic and acidic residues" evidence="1">
    <location>
        <begin position="259"/>
        <end position="279"/>
    </location>
</feature>
<feature type="region of interest" description="Disordered" evidence="1">
    <location>
        <begin position="251"/>
        <end position="303"/>
    </location>
</feature>
<protein>
    <recommendedName>
        <fullName evidence="5">Integral membrane protein</fullName>
    </recommendedName>
</protein>
<proteinExistence type="predicted"/>
<feature type="compositionally biased region" description="Basic and acidic residues" evidence="1">
    <location>
        <begin position="287"/>
        <end position="296"/>
    </location>
</feature>
<reference evidence="3" key="1">
    <citation type="submission" date="2024-05" db="EMBL/GenBank/DDBJ databases">
        <title>Whole genome shotgun sequence of Streptomyces hygroscopicus NBRC 113678.</title>
        <authorList>
            <person name="Komaki H."/>
            <person name="Tamura T."/>
        </authorList>
    </citation>
    <scope>NUCLEOTIDE SEQUENCE</scope>
    <source>
        <strain evidence="3">N11-34</strain>
    </source>
</reference>
<dbReference type="EMBL" id="BNEK01000003">
    <property type="protein sequence ID" value="GHJ27455.1"/>
    <property type="molecule type" value="Genomic_DNA"/>
</dbReference>
<feature type="compositionally biased region" description="Low complexity" evidence="1">
    <location>
        <begin position="123"/>
        <end position="134"/>
    </location>
</feature>
<evidence type="ECO:0000256" key="2">
    <source>
        <dbReference type="SAM" id="Phobius"/>
    </source>
</evidence>
<sequence>MGIESEKLVYDYLSRVGDLAQQQGLSSGERMRLVSGLRADIDHRRATGGADSPAGVKRILSKLGSPADVVAAAGGRPPDPGPGPGGAPGAETGGGAGGGTPGGGGATGIGAVGGAPGGGAAGGASSRGAAGAARAARDKLAGLAKSSGLTGKVPTPREENAPGAAGPGQNGSRNGGTPADGAPSLIKPRPATPAGPSANAASPPHLAGEDELSPRESNMDWWHVEPGPFAQPEQHDAQYGSVEGFTGGIEIPELLGGGKRAEQERQRRQERREAEEKAAAEAAAEAKAAEEAEAQAKAKAGGKRRGPLRRVLLGPGKADGQSGGGGGVKWLVGLGPVLLVAVGLLVAGAALGNAIMIVFGWVIAYYGTYRRSPAEAKWAALGMPGLVAAGAVVWLWGRFDGKWGEPIPEHGMKDALTETWPFVVRGAAAASVLFLLWRSRRRG</sequence>
<evidence type="ECO:0000313" key="4">
    <source>
        <dbReference type="Proteomes" id="UP001054854"/>
    </source>
</evidence>
<comment type="caution">
    <text evidence="3">The sequence shown here is derived from an EMBL/GenBank/DDBJ whole genome shotgun (WGS) entry which is preliminary data.</text>
</comment>
<feature type="compositionally biased region" description="Low complexity" evidence="1">
    <location>
        <begin position="192"/>
        <end position="204"/>
    </location>
</feature>
<keyword evidence="2" id="KW-1133">Transmembrane helix</keyword>
<feature type="region of interest" description="Disordered" evidence="1">
    <location>
        <begin position="68"/>
        <end position="234"/>
    </location>
</feature>
<keyword evidence="2" id="KW-0472">Membrane</keyword>
<evidence type="ECO:0008006" key="5">
    <source>
        <dbReference type="Google" id="ProtNLM"/>
    </source>
</evidence>
<feature type="transmembrane region" description="Helical" evidence="2">
    <location>
        <begin position="378"/>
        <end position="399"/>
    </location>
</feature>
<gene>
    <name evidence="3" type="ORF">TPA0910_18880</name>
</gene>
<evidence type="ECO:0000313" key="3">
    <source>
        <dbReference type="EMBL" id="GHJ27455.1"/>
    </source>
</evidence>